<gene>
    <name evidence="1" type="ORF">SISNIDRAFT_33922</name>
</gene>
<dbReference type="PROSITE" id="PS50096">
    <property type="entry name" value="IQ"/>
    <property type="match status" value="1"/>
</dbReference>
<organism evidence="1 2">
    <name type="scientific">Sistotremastrum niveocremeum HHB9708</name>
    <dbReference type="NCBI Taxonomy" id="1314777"/>
    <lineage>
        <taxon>Eukaryota</taxon>
        <taxon>Fungi</taxon>
        <taxon>Dikarya</taxon>
        <taxon>Basidiomycota</taxon>
        <taxon>Agaricomycotina</taxon>
        <taxon>Agaricomycetes</taxon>
        <taxon>Sistotremastrales</taxon>
        <taxon>Sistotremastraceae</taxon>
        <taxon>Sertulicium</taxon>
        <taxon>Sertulicium niveocremeum</taxon>
    </lineage>
</organism>
<evidence type="ECO:0000313" key="2">
    <source>
        <dbReference type="Proteomes" id="UP000076722"/>
    </source>
</evidence>
<reference evidence="1 2" key="1">
    <citation type="journal article" date="2016" name="Mol. Biol. Evol.">
        <title>Comparative Genomics of Early-Diverging Mushroom-Forming Fungi Provides Insights into the Origins of Lignocellulose Decay Capabilities.</title>
        <authorList>
            <person name="Nagy L.G."/>
            <person name="Riley R."/>
            <person name="Tritt A."/>
            <person name="Adam C."/>
            <person name="Daum C."/>
            <person name="Floudas D."/>
            <person name="Sun H."/>
            <person name="Yadav J.S."/>
            <person name="Pangilinan J."/>
            <person name="Larsson K.H."/>
            <person name="Matsuura K."/>
            <person name="Barry K."/>
            <person name="Labutti K."/>
            <person name="Kuo R."/>
            <person name="Ohm R.A."/>
            <person name="Bhattacharya S.S."/>
            <person name="Shirouzu T."/>
            <person name="Yoshinaga Y."/>
            <person name="Martin F.M."/>
            <person name="Grigoriev I.V."/>
            <person name="Hibbett D.S."/>
        </authorList>
    </citation>
    <scope>NUCLEOTIDE SEQUENCE [LARGE SCALE GENOMIC DNA]</scope>
    <source>
        <strain evidence="1 2">HHB9708</strain>
    </source>
</reference>
<proteinExistence type="predicted"/>
<keyword evidence="2" id="KW-1185">Reference proteome</keyword>
<evidence type="ECO:0000313" key="1">
    <source>
        <dbReference type="EMBL" id="KZS94855.1"/>
    </source>
</evidence>
<accession>A0A164W9E5</accession>
<protein>
    <submittedName>
        <fullName evidence="1">Uncharacterized protein</fullName>
    </submittedName>
</protein>
<dbReference type="AlphaFoldDB" id="A0A164W9E5"/>
<dbReference type="Proteomes" id="UP000076722">
    <property type="component" value="Unassembled WGS sequence"/>
</dbReference>
<dbReference type="EMBL" id="KV419403">
    <property type="protein sequence ID" value="KZS94855.1"/>
    <property type="molecule type" value="Genomic_DNA"/>
</dbReference>
<name>A0A164W9E5_9AGAM</name>
<sequence>MRSWSLRNAALISFLELNKCSESLSTRIQPLLRSTSARRNMRHIVERCDKHARAD</sequence>